<sequence>MPVLEAFFAPGVPAFLRALVIGVVAEILGLVAFAVVLLGELLTGGSSSVGVSLFLVVFLLGVAWVLAVSARALLAGRRWGRGPVITWQLFQVIGAVAAVGSATGLTLAGGWLALAVAVAVIVLLMTPSVVAATSQTRQAD</sequence>
<dbReference type="RefSeq" id="WP_171108604.1">
    <property type="nucleotide sequence ID" value="NZ_BMPT01000036.1"/>
</dbReference>
<dbReference type="AlphaFoldDB" id="A0A8H9GPW7"/>
<reference evidence="2" key="2">
    <citation type="submission" date="2020-09" db="EMBL/GenBank/DDBJ databases">
        <authorList>
            <person name="Sun Q."/>
            <person name="Ohkuma M."/>
        </authorList>
    </citation>
    <scope>NUCLEOTIDE SEQUENCE</scope>
    <source>
        <strain evidence="2">JCM 3051</strain>
    </source>
</reference>
<name>A0A8H9GPW7_9MICO</name>
<feature type="transmembrane region" description="Helical" evidence="1">
    <location>
        <begin position="86"/>
        <end position="105"/>
    </location>
</feature>
<keyword evidence="1" id="KW-0472">Membrane</keyword>
<evidence type="ECO:0000313" key="2">
    <source>
        <dbReference type="EMBL" id="GGM44996.1"/>
    </source>
</evidence>
<dbReference type="EMBL" id="BMPT01000036">
    <property type="protein sequence ID" value="GGM44996.1"/>
    <property type="molecule type" value="Genomic_DNA"/>
</dbReference>
<comment type="caution">
    <text evidence="2">The sequence shown here is derived from an EMBL/GenBank/DDBJ whole genome shotgun (WGS) entry which is preliminary data.</text>
</comment>
<protein>
    <submittedName>
        <fullName evidence="2">Uncharacterized protein</fullName>
    </submittedName>
</protein>
<feature type="transmembrane region" description="Helical" evidence="1">
    <location>
        <begin position="51"/>
        <end position="74"/>
    </location>
</feature>
<organism evidence="2 3">
    <name type="scientific">Promicromonospora citrea</name>
    <dbReference type="NCBI Taxonomy" id="43677"/>
    <lineage>
        <taxon>Bacteria</taxon>
        <taxon>Bacillati</taxon>
        <taxon>Actinomycetota</taxon>
        <taxon>Actinomycetes</taxon>
        <taxon>Micrococcales</taxon>
        <taxon>Promicromonosporaceae</taxon>
        <taxon>Promicromonospora</taxon>
    </lineage>
</organism>
<keyword evidence="1" id="KW-1133">Transmembrane helix</keyword>
<feature type="transmembrane region" description="Helical" evidence="1">
    <location>
        <begin position="111"/>
        <end position="132"/>
    </location>
</feature>
<gene>
    <name evidence="2" type="ORF">GCM10010102_45440</name>
</gene>
<keyword evidence="1" id="KW-0812">Transmembrane</keyword>
<reference evidence="2" key="1">
    <citation type="journal article" date="2014" name="Int. J. Syst. Evol. Microbiol.">
        <title>Complete genome sequence of Corynebacterium casei LMG S-19264T (=DSM 44701T), isolated from a smear-ripened cheese.</title>
        <authorList>
            <consortium name="US DOE Joint Genome Institute (JGI-PGF)"/>
            <person name="Walter F."/>
            <person name="Albersmeier A."/>
            <person name="Kalinowski J."/>
            <person name="Ruckert C."/>
        </authorList>
    </citation>
    <scope>NUCLEOTIDE SEQUENCE</scope>
    <source>
        <strain evidence="2">JCM 3051</strain>
    </source>
</reference>
<dbReference type="Proteomes" id="UP000655589">
    <property type="component" value="Unassembled WGS sequence"/>
</dbReference>
<feature type="transmembrane region" description="Helical" evidence="1">
    <location>
        <begin position="14"/>
        <end position="39"/>
    </location>
</feature>
<proteinExistence type="predicted"/>
<keyword evidence="3" id="KW-1185">Reference proteome</keyword>
<accession>A0A8H9GPW7</accession>
<evidence type="ECO:0000256" key="1">
    <source>
        <dbReference type="SAM" id="Phobius"/>
    </source>
</evidence>
<evidence type="ECO:0000313" key="3">
    <source>
        <dbReference type="Proteomes" id="UP000655589"/>
    </source>
</evidence>